<dbReference type="AlphaFoldDB" id="A0A7J8E2Q9"/>
<proteinExistence type="predicted"/>
<accession>A0A7J8E2Q9</accession>
<keyword evidence="3" id="KW-1185">Reference proteome</keyword>
<keyword evidence="2" id="KW-0808">Transferase</keyword>
<evidence type="ECO:0000313" key="2">
    <source>
        <dbReference type="EMBL" id="KAF6429546.1"/>
    </source>
</evidence>
<keyword evidence="1" id="KW-0040">ANK repeat</keyword>
<reference evidence="2 3" key="1">
    <citation type="journal article" date="2020" name="Nature">
        <title>Six reference-quality genomes reveal evolution of bat adaptations.</title>
        <authorList>
            <person name="Jebb D."/>
            <person name="Huang Z."/>
            <person name="Pippel M."/>
            <person name="Hughes G.M."/>
            <person name="Lavrichenko K."/>
            <person name="Devanna P."/>
            <person name="Winkler S."/>
            <person name="Jermiin L.S."/>
            <person name="Skirmuntt E.C."/>
            <person name="Katzourakis A."/>
            <person name="Burkitt-Gray L."/>
            <person name="Ray D.A."/>
            <person name="Sullivan K.A.M."/>
            <person name="Roscito J.G."/>
            <person name="Kirilenko B.M."/>
            <person name="Davalos L.M."/>
            <person name="Corthals A.P."/>
            <person name="Power M.L."/>
            <person name="Jones G."/>
            <person name="Ransome R.D."/>
            <person name="Dechmann D.K.N."/>
            <person name="Locatelli A.G."/>
            <person name="Puechmaille S.J."/>
            <person name="Fedrigo O."/>
            <person name="Jarvis E.D."/>
            <person name="Hiller M."/>
            <person name="Vernes S.C."/>
            <person name="Myers E.W."/>
            <person name="Teeling E.C."/>
        </authorList>
    </citation>
    <scope>NUCLEOTIDE SEQUENCE [LARGE SCALE GENOMIC DNA]</scope>
    <source>
        <strain evidence="2">MMolMol1</strain>
        <tissue evidence="2">Muscle</tissue>
    </source>
</reference>
<feature type="repeat" description="ANK" evidence="1">
    <location>
        <begin position="37"/>
        <end position="69"/>
    </location>
</feature>
<name>A0A7J8E2Q9_MOLMO</name>
<dbReference type="PANTHER" id="PTHR24116">
    <property type="entry name" value="KINASE D-INTERACTING SUBSTRATE OF 220 KDA"/>
    <property type="match status" value="1"/>
</dbReference>
<feature type="repeat" description="ANK" evidence="1">
    <location>
        <begin position="103"/>
        <end position="135"/>
    </location>
</feature>
<dbReference type="InterPro" id="IPR052771">
    <property type="entry name" value="Neurotrophin_sig_adaptor"/>
</dbReference>
<feature type="repeat" description="ANK" evidence="1">
    <location>
        <begin position="70"/>
        <end position="102"/>
    </location>
</feature>
<comment type="caution">
    <text evidence="2">The sequence shown here is derived from an EMBL/GenBank/DDBJ whole genome shotgun (WGS) entry which is preliminary data.</text>
</comment>
<dbReference type="GO" id="GO:0030165">
    <property type="term" value="F:PDZ domain binding"/>
    <property type="evidence" value="ECO:0007669"/>
    <property type="project" value="TreeGrafter"/>
</dbReference>
<dbReference type="SUPFAM" id="SSF48403">
    <property type="entry name" value="Ankyrin repeat"/>
    <property type="match status" value="1"/>
</dbReference>
<dbReference type="GO" id="GO:0016301">
    <property type="term" value="F:kinase activity"/>
    <property type="evidence" value="ECO:0007669"/>
    <property type="project" value="UniProtKB-KW"/>
</dbReference>
<dbReference type="PROSITE" id="PS50088">
    <property type="entry name" value="ANK_REPEAT"/>
    <property type="match status" value="3"/>
</dbReference>
<dbReference type="PANTHER" id="PTHR24116:SF0">
    <property type="entry name" value="KINASE D-INTERACTING SUBSTRATE OF 220 KDA"/>
    <property type="match status" value="1"/>
</dbReference>
<protein>
    <submittedName>
        <fullName evidence="2">Kinase D interacting substrate 220</fullName>
    </submittedName>
</protein>
<dbReference type="Proteomes" id="UP000550707">
    <property type="component" value="Unassembled WGS sequence"/>
</dbReference>
<organism evidence="2 3">
    <name type="scientific">Molossus molossus</name>
    <name type="common">Pallas' mastiff bat</name>
    <name type="synonym">Vespertilio molossus</name>
    <dbReference type="NCBI Taxonomy" id="27622"/>
    <lineage>
        <taxon>Eukaryota</taxon>
        <taxon>Metazoa</taxon>
        <taxon>Chordata</taxon>
        <taxon>Craniata</taxon>
        <taxon>Vertebrata</taxon>
        <taxon>Euteleostomi</taxon>
        <taxon>Mammalia</taxon>
        <taxon>Eutheria</taxon>
        <taxon>Laurasiatheria</taxon>
        <taxon>Chiroptera</taxon>
        <taxon>Yangochiroptera</taxon>
        <taxon>Molossidae</taxon>
        <taxon>Molossus</taxon>
    </lineage>
</organism>
<dbReference type="EMBL" id="JACASF010000015">
    <property type="protein sequence ID" value="KAF6429546.1"/>
    <property type="molecule type" value="Genomic_DNA"/>
</dbReference>
<evidence type="ECO:0000256" key="1">
    <source>
        <dbReference type="PROSITE-ProRule" id="PRU00023"/>
    </source>
</evidence>
<gene>
    <name evidence="2" type="ORF">HJG59_007279</name>
</gene>
<dbReference type="GO" id="GO:0038180">
    <property type="term" value="P:nerve growth factor signaling pathway"/>
    <property type="evidence" value="ECO:0007669"/>
    <property type="project" value="TreeGrafter"/>
</dbReference>
<dbReference type="GO" id="GO:0019887">
    <property type="term" value="F:protein kinase regulator activity"/>
    <property type="evidence" value="ECO:0007669"/>
    <property type="project" value="TreeGrafter"/>
</dbReference>
<keyword evidence="2" id="KW-0418">Kinase</keyword>
<dbReference type="Gene3D" id="1.25.40.20">
    <property type="entry name" value="Ankyrin repeat-containing domain"/>
    <property type="match status" value="1"/>
</dbReference>
<dbReference type="InterPro" id="IPR002110">
    <property type="entry name" value="Ankyrin_rpt"/>
</dbReference>
<dbReference type="InterPro" id="IPR036770">
    <property type="entry name" value="Ankyrin_rpt-contain_sf"/>
</dbReference>
<dbReference type="PRINTS" id="PR01415">
    <property type="entry name" value="ANKYRIN"/>
</dbReference>
<evidence type="ECO:0000313" key="3">
    <source>
        <dbReference type="Proteomes" id="UP000550707"/>
    </source>
</evidence>
<sequence length="157" mass="17287">MSVLISQSVINYVEEENIPALKALLEKCKDVDERNECGQTALMIAAEQGNLEIVTELIRSGANCHLEDLDNWTALISASKEGHTHVVEELLRCGVDLEHRDMGGWTALMWACYKGRTEVVELLLSHGANPNVTGLVSSDRLGVLHVVGSRGHNSRFH</sequence>
<dbReference type="FunFam" id="1.25.40.20:FF:000195">
    <property type="entry name" value="Kinase D-interacting substrate of 220 kDa"/>
    <property type="match status" value="1"/>
</dbReference>
<dbReference type="Pfam" id="PF12796">
    <property type="entry name" value="Ank_2"/>
    <property type="match status" value="1"/>
</dbReference>
<dbReference type="SMART" id="SM00248">
    <property type="entry name" value="ANK"/>
    <property type="match status" value="3"/>
</dbReference>
<dbReference type="PROSITE" id="PS50297">
    <property type="entry name" value="ANK_REP_REGION"/>
    <property type="match status" value="3"/>
</dbReference>